<name>A0ABX5RRK7_9BURK</name>
<accession>A0ABX5RRK7</accession>
<sequence length="262" mass="28062">MAFQPYTESGGGSRCAVSTRYRSTRCCERKIAVLFGINDYQDKTIPRLENAVPDADAVARLLASKLGYEVRVMRNPVKADIIRTLNELSTEIGSSDSVVVYYAGHGYSLERNGAGYWLPADAQASDPARWISNSDVAGLLSGIRANQMALVSDSCYSGAFARDGMAAVGRDVTVEGVLAKRSVVVLSSGGDEPVADEGKDGHSIFAWNLMAAMRSVASWTPGSTIFTDVQAGVRKEFPQTPKYGSVTAAGHQAGGDYLFELR</sequence>
<dbReference type="PROSITE" id="PS50208">
    <property type="entry name" value="CASPASE_P20"/>
    <property type="match status" value="1"/>
</dbReference>
<dbReference type="PANTHER" id="PTHR22576">
    <property type="entry name" value="MUCOSA ASSOCIATED LYMPHOID TISSUE LYMPHOMA TRANSLOCATION PROTEIN 1/PARACASPASE"/>
    <property type="match status" value="1"/>
</dbReference>
<dbReference type="PANTHER" id="PTHR22576:SF37">
    <property type="entry name" value="MUCOSA-ASSOCIATED LYMPHOID TISSUE LYMPHOMA TRANSLOCATION PROTEIN 1"/>
    <property type="match status" value="1"/>
</dbReference>
<feature type="domain" description="Caspase family p20" evidence="1">
    <location>
        <begin position="28"/>
        <end position="106"/>
    </location>
</feature>
<dbReference type="Proteomes" id="UP000292307">
    <property type="component" value="Chromosome"/>
</dbReference>
<dbReference type="InterPro" id="IPR011600">
    <property type="entry name" value="Pept_C14_caspase"/>
</dbReference>
<dbReference type="InterPro" id="IPR029030">
    <property type="entry name" value="Caspase-like_dom_sf"/>
</dbReference>
<organism evidence="2 3">
    <name type="scientific">Pseudoduganella albidiflava</name>
    <dbReference type="NCBI Taxonomy" id="321983"/>
    <lineage>
        <taxon>Bacteria</taxon>
        <taxon>Pseudomonadati</taxon>
        <taxon>Pseudomonadota</taxon>
        <taxon>Betaproteobacteria</taxon>
        <taxon>Burkholderiales</taxon>
        <taxon>Oxalobacteraceae</taxon>
        <taxon>Telluria group</taxon>
        <taxon>Pseudoduganella</taxon>
    </lineage>
</organism>
<evidence type="ECO:0000313" key="2">
    <source>
        <dbReference type="EMBL" id="QBI01270.1"/>
    </source>
</evidence>
<proteinExistence type="predicted"/>
<dbReference type="Gene3D" id="3.40.50.1460">
    <property type="match status" value="1"/>
</dbReference>
<dbReference type="EMBL" id="CP036401">
    <property type="protein sequence ID" value="QBI01270.1"/>
    <property type="molecule type" value="Genomic_DNA"/>
</dbReference>
<protein>
    <submittedName>
        <fullName evidence="2">Caspase family protein</fullName>
    </submittedName>
</protein>
<keyword evidence="3" id="KW-1185">Reference proteome</keyword>
<reference evidence="2 3" key="1">
    <citation type="submission" date="2019-02" db="EMBL/GenBank/DDBJ databases">
        <title>Draft Genome Sequences of Six Type Strains of the Genus Massilia.</title>
        <authorList>
            <person name="Miess H."/>
            <person name="Frediansyhah A."/>
            <person name="Gross H."/>
        </authorList>
    </citation>
    <scope>NUCLEOTIDE SEQUENCE [LARGE SCALE GENOMIC DNA]</scope>
    <source>
        <strain evidence="2 3">DSM 17472</strain>
    </source>
</reference>
<evidence type="ECO:0000259" key="1">
    <source>
        <dbReference type="PROSITE" id="PS50208"/>
    </source>
</evidence>
<evidence type="ECO:0000313" key="3">
    <source>
        <dbReference type="Proteomes" id="UP000292307"/>
    </source>
</evidence>
<dbReference type="SUPFAM" id="SSF52129">
    <property type="entry name" value="Caspase-like"/>
    <property type="match status" value="1"/>
</dbReference>
<dbReference type="InterPro" id="IPR052039">
    <property type="entry name" value="Caspase-related_regulators"/>
</dbReference>
<gene>
    <name evidence="2" type="ORF">EYF70_10780</name>
</gene>
<dbReference type="InterPro" id="IPR001309">
    <property type="entry name" value="Pept_C14_p20"/>
</dbReference>
<dbReference type="Pfam" id="PF00656">
    <property type="entry name" value="Peptidase_C14"/>
    <property type="match status" value="1"/>
</dbReference>